<comment type="subunit">
    <text evidence="11">Homohexamer. The oligomerization is ATP-dependent.</text>
</comment>
<dbReference type="InterPro" id="IPR017730">
    <property type="entry name" value="Chaperonin_ClpB"/>
</dbReference>
<dbReference type="NCBIfam" id="TIGR03346">
    <property type="entry name" value="chaperone_ClpB"/>
    <property type="match status" value="1"/>
</dbReference>
<dbReference type="FunFam" id="3.40.50.300:FF:000025">
    <property type="entry name" value="ATP-dependent Clp protease subunit"/>
    <property type="match status" value="1"/>
</dbReference>
<accession>A0A437Q5V0</accession>
<dbReference type="GO" id="GO:0042026">
    <property type="term" value="P:protein refolding"/>
    <property type="evidence" value="ECO:0007669"/>
    <property type="project" value="UniProtKB-UniRule"/>
</dbReference>
<dbReference type="Gene3D" id="3.40.50.300">
    <property type="entry name" value="P-loop containing nucleotide triphosphate hydrolases"/>
    <property type="match status" value="3"/>
</dbReference>
<dbReference type="PROSITE" id="PS00871">
    <property type="entry name" value="CLPAB_2"/>
    <property type="match status" value="1"/>
</dbReference>
<evidence type="ECO:0000313" key="16">
    <source>
        <dbReference type="EMBL" id="RVU29872.1"/>
    </source>
</evidence>
<evidence type="ECO:0000256" key="14">
    <source>
        <dbReference type="RuleBase" id="RU362034"/>
    </source>
</evidence>
<evidence type="ECO:0000256" key="6">
    <source>
        <dbReference type="ARBA" id="ARBA00022741"/>
    </source>
</evidence>
<evidence type="ECO:0000256" key="1">
    <source>
        <dbReference type="ARBA" id="ARBA00004496"/>
    </source>
</evidence>
<dbReference type="InterPro" id="IPR036628">
    <property type="entry name" value="Clp_N_dom_sf"/>
</dbReference>
<dbReference type="InterPro" id="IPR001270">
    <property type="entry name" value="ClpA/B"/>
</dbReference>
<dbReference type="RefSeq" id="WP_127695212.1">
    <property type="nucleotide sequence ID" value="NZ_SACQ01000007.1"/>
</dbReference>
<evidence type="ECO:0000256" key="12">
    <source>
        <dbReference type="PROSITE-ProRule" id="PRU01251"/>
    </source>
</evidence>
<dbReference type="Pfam" id="PF02861">
    <property type="entry name" value="Clp_N"/>
    <property type="match status" value="1"/>
</dbReference>
<keyword evidence="4 14" id="KW-0963">Cytoplasm</keyword>
<evidence type="ECO:0000259" key="15">
    <source>
        <dbReference type="PROSITE" id="PS51903"/>
    </source>
</evidence>
<dbReference type="CDD" id="cd19499">
    <property type="entry name" value="RecA-like_ClpB_Hsp104-like"/>
    <property type="match status" value="1"/>
</dbReference>
<reference evidence="16 17" key="1">
    <citation type="submission" date="2019-01" db="EMBL/GenBank/DDBJ databases">
        <authorList>
            <person name="Chen W.-M."/>
        </authorList>
    </citation>
    <scope>NUCLEOTIDE SEQUENCE [LARGE SCALE GENOMIC DNA]</scope>
    <source>
        <strain evidence="16 17">HPM-16</strain>
    </source>
</reference>
<evidence type="ECO:0000256" key="7">
    <source>
        <dbReference type="ARBA" id="ARBA00022840"/>
    </source>
</evidence>
<evidence type="ECO:0000256" key="9">
    <source>
        <dbReference type="ARBA" id="ARBA00023054"/>
    </source>
</evidence>
<dbReference type="InterPro" id="IPR004176">
    <property type="entry name" value="Clp_R_N"/>
</dbReference>
<evidence type="ECO:0000256" key="13">
    <source>
        <dbReference type="RuleBase" id="RU004432"/>
    </source>
</evidence>
<keyword evidence="8 14" id="KW-0346">Stress response</keyword>
<dbReference type="InterPro" id="IPR041546">
    <property type="entry name" value="ClpA/ClpB_AAA_lid"/>
</dbReference>
<dbReference type="SUPFAM" id="SSF52540">
    <property type="entry name" value="P-loop containing nucleoside triphosphate hydrolases"/>
    <property type="match status" value="2"/>
</dbReference>
<evidence type="ECO:0000256" key="2">
    <source>
        <dbReference type="ARBA" id="ARBA00008675"/>
    </source>
</evidence>
<evidence type="ECO:0000256" key="4">
    <source>
        <dbReference type="ARBA" id="ARBA00022490"/>
    </source>
</evidence>
<comment type="similarity">
    <text evidence="2 13">Belongs to the ClpA/ClpB family.</text>
</comment>
<evidence type="ECO:0000256" key="10">
    <source>
        <dbReference type="ARBA" id="ARBA00023186"/>
    </source>
</evidence>
<dbReference type="FunFam" id="1.10.8.60:FF:000017">
    <property type="entry name" value="ATP-dependent chaperone ClpB"/>
    <property type="match status" value="1"/>
</dbReference>
<evidence type="ECO:0000256" key="11">
    <source>
        <dbReference type="ARBA" id="ARBA00026057"/>
    </source>
</evidence>
<dbReference type="SMART" id="SM01086">
    <property type="entry name" value="ClpB_D2-small"/>
    <property type="match status" value="1"/>
</dbReference>
<dbReference type="GO" id="GO:0042802">
    <property type="term" value="F:identical protein binding"/>
    <property type="evidence" value="ECO:0007669"/>
    <property type="project" value="UniProtKB-ARBA"/>
</dbReference>
<dbReference type="SUPFAM" id="SSF81923">
    <property type="entry name" value="Double Clp-N motif"/>
    <property type="match status" value="1"/>
</dbReference>
<feature type="domain" description="Clp R" evidence="15">
    <location>
        <begin position="3"/>
        <end position="146"/>
    </location>
</feature>
<dbReference type="InterPro" id="IPR018368">
    <property type="entry name" value="ClpA/B_CS1"/>
</dbReference>
<dbReference type="PANTHER" id="PTHR11638:SF18">
    <property type="entry name" value="HEAT SHOCK PROTEIN 104"/>
    <property type="match status" value="1"/>
</dbReference>
<keyword evidence="17" id="KW-1185">Reference proteome</keyword>
<comment type="caution">
    <text evidence="16">The sequence shown here is derived from an EMBL/GenBank/DDBJ whole genome shotgun (WGS) entry which is preliminary data.</text>
</comment>
<dbReference type="InterPro" id="IPR027417">
    <property type="entry name" value="P-loop_NTPase"/>
</dbReference>
<comment type="subcellular location">
    <subcellularLocation>
        <location evidence="1 14">Cytoplasm</location>
    </subcellularLocation>
</comment>
<keyword evidence="9 14" id="KW-0175">Coiled coil</keyword>
<dbReference type="Pfam" id="PF17871">
    <property type="entry name" value="AAA_lid_9"/>
    <property type="match status" value="1"/>
</dbReference>
<evidence type="ECO:0000256" key="8">
    <source>
        <dbReference type="ARBA" id="ARBA00023016"/>
    </source>
</evidence>
<keyword evidence="7 13" id="KW-0067">ATP-binding</keyword>
<protein>
    <recommendedName>
        <fullName evidence="3 14">Chaperone protein ClpB</fullName>
    </recommendedName>
</protein>
<dbReference type="InterPro" id="IPR028299">
    <property type="entry name" value="ClpA/B_CS2"/>
</dbReference>
<dbReference type="InterPro" id="IPR050130">
    <property type="entry name" value="ClpA_ClpB"/>
</dbReference>
<feature type="coiled-coil region" evidence="14">
    <location>
        <begin position="405"/>
        <end position="492"/>
    </location>
</feature>
<comment type="function">
    <text evidence="14">Part of a stress-induced multi-chaperone system, it is involved in the recovery of the cell from heat-induced damage, in cooperation with DnaK, DnaJ and GrpE.</text>
</comment>
<dbReference type="PROSITE" id="PS00870">
    <property type="entry name" value="CLPAB_1"/>
    <property type="match status" value="1"/>
</dbReference>
<dbReference type="Proteomes" id="UP000282818">
    <property type="component" value="Unassembled WGS sequence"/>
</dbReference>
<dbReference type="EMBL" id="SACQ01000007">
    <property type="protein sequence ID" value="RVU29872.1"/>
    <property type="molecule type" value="Genomic_DNA"/>
</dbReference>
<dbReference type="InterPro" id="IPR019489">
    <property type="entry name" value="Clp_ATPase_C"/>
</dbReference>
<dbReference type="NCBIfam" id="NF008118">
    <property type="entry name" value="PRK10865.1"/>
    <property type="match status" value="1"/>
</dbReference>
<keyword evidence="5 12" id="KW-0677">Repeat</keyword>
<dbReference type="FunFam" id="3.40.50.300:FF:000120">
    <property type="entry name" value="ATP-dependent chaperone ClpB"/>
    <property type="match status" value="1"/>
</dbReference>
<dbReference type="InterPro" id="IPR003959">
    <property type="entry name" value="ATPase_AAA_core"/>
</dbReference>
<evidence type="ECO:0000313" key="17">
    <source>
        <dbReference type="Proteomes" id="UP000282818"/>
    </source>
</evidence>
<keyword evidence="6 13" id="KW-0547">Nucleotide-binding</keyword>
<dbReference type="Gene3D" id="1.10.8.60">
    <property type="match status" value="1"/>
</dbReference>
<dbReference type="GO" id="GO:0016887">
    <property type="term" value="F:ATP hydrolysis activity"/>
    <property type="evidence" value="ECO:0007669"/>
    <property type="project" value="InterPro"/>
</dbReference>
<dbReference type="PRINTS" id="PR00300">
    <property type="entry name" value="CLPPROTEASEA"/>
</dbReference>
<dbReference type="SMART" id="SM00382">
    <property type="entry name" value="AAA"/>
    <property type="match status" value="2"/>
</dbReference>
<dbReference type="InterPro" id="IPR003593">
    <property type="entry name" value="AAA+_ATPase"/>
</dbReference>
<gene>
    <name evidence="14 16" type="primary">clpB</name>
    <name evidence="16" type="ORF">EOE65_15125</name>
</gene>
<dbReference type="GO" id="GO:0005524">
    <property type="term" value="F:ATP binding"/>
    <property type="evidence" value="ECO:0007669"/>
    <property type="project" value="UniProtKB-UniRule"/>
</dbReference>
<keyword evidence="10 13" id="KW-0143">Chaperone</keyword>
<evidence type="ECO:0000256" key="5">
    <source>
        <dbReference type="ARBA" id="ARBA00022737"/>
    </source>
</evidence>
<comment type="subunit">
    <text evidence="14">Homohexamer; The oligomerization is ATP-dependent.</text>
</comment>
<dbReference type="CDD" id="cd00009">
    <property type="entry name" value="AAA"/>
    <property type="match status" value="1"/>
</dbReference>
<dbReference type="PANTHER" id="PTHR11638">
    <property type="entry name" value="ATP-DEPENDENT CLP PROTEASE"/>
    <property type="match status" value="1"/>
</dbReference>
<dbReference type="PROSITE" id="PS51903">
    <property type="entry name" value="CLP_R"/>
    <property type="match status" value="1"/>
</dbReference>
<dbReference type="GO" id="GO:0005829">
    <property type="term" value="C:cytosol"/>
    <property type="evidence" value="ECO:0007669"/>
    <property type="project" value="UniProtKB-ARBA"/>
</dbReference>
<organism evidence="16 17">
    <name type="scientific">Neptunomonas marina</name>
    <dbReference type="NCBI Taxonomy" id="1815562"/>
    <lineage>
        <taxon>Bacteria</taxon>
        <taxon>Pseudomonadati</taxon>
        <taxon>Pseudomonadota</taxon>
        <taxon>Gammaproteobacteria</taxon>
        <taxon>Oceanospirillales</taxon>
        <taxon>Oceanospirillaceae</taxon>
        <taxon>Neptunomonas</taxon>
    </lineage>
</organism>
<dbReference type="FunFam" id="3.40.50.300:FF:000010">
    <property type="entry name" value="Chaperone clpB 1, putative"/>
    <property type="match status" value="1"/>
</dbReference>
<dbReference type="Pfam" id="PF00004">
    <property type="entry name" value="AAA"/>
    <property type="match status" value="1"/>
</dbReference>
<dbReference type="FunFam" id="1.10.1780.10:FF:000003">
    <property type="entry name" value="ATP-dependent chaperone ClpB"/>
    <property type="match status" value="1"/>
</dbReference>
<dbReference type="Pfam" id="PF10431">
    <property type="entry name" value="ClpB_D2-small"/>
    <property type="match status" value="1"/>
</dbReference>
<dbReference type="GO" id="GO:0034605">
    <property type="term" value="P:cellular response to heat"/>
    <property type="evidence" value="ECO:0007669"/>
    <property type="project" value="TreeGrafter"/>
</dbReference>
<dbReference type="AlphaFoldDB" id="A0A437Q5V0"/>
<evidence type="ECO:0000256" key="3">
    <source>
        <dbReference type="ARBA" id="ARBA00017574"/>
    </source>
</evidence>
<name>A0A437Q5V0_9GAMM</name>
<sequence length="858" mass="95417">MRQDKLTPKLQEALADAQSLAVGKDHNYIEPIHLLAAFLQQQDGAVRPLLPQAGVSLQSLTTKVAEALTHLPVVQHPDGDVQISREMGKLLNNADKLAQKRGDQFITGEIVLLAMLDDKSDCGRLLKQAGLTKATLERVIDAVRGGESVADANAESNRQALNKYCIDLTERAESGALDPVIGRDDEIRRTIQVLQRRTKNNPVLIGEPGVGKTAIVEGLAQRIVNGEVPEGLKRKRVLSLDMGSLIAGAKFRGEFEERLKAVLNELAKQDGQVILFIDELHTMVGAGKGEGAMDAGNMLKPALARGELHCVGATTLDEYRQYVEKDAALERRFQKVLVDEPSEEDTIAILRGLKERYEIHHAVDITDSAIIAAAKLSQRYITDRQLPDKAIDLIDEAASRIRMEMDSKPEEMDRLERKLIQLKMEREALRKEKDSAAKQRLAELENAITEQERAYAELDEIWKSEKSVMQGSQKIKEELEQARIELEQAQRSGDLAKAGELQYGRIPELEKQQEMAHQAESSDQETKLLRNRVGEEEVAEVVSRWTGIPISKMLEGEREKLLRMEDALHERVIGQSEAVTAVANAVRRSRSGLADPNRPNGSFLFLGPTGVGKTELCKTLASFLFDTEEAMVRIDMSEFMEKHSVARLIGAPPGYVGYEEGGYLTEAVRRKPYSVLLLDEVEKAHPDVFNILLQVLEDGRLTDGQGRTVDFRNTIVVMTSNLGSDLIQNFSADDDYELMNKAVMEAVGSHFRPEVINRIDEVVVFHSLQKNQVAGIANIQLDRLRSRLAEHSLALTLTQTALEKLVDVGFEPIYGARPLKRAIQQWIENPLAQALLAGRYAPGSEIVVDVEAGEFVFR</sequence>
<dbReference type="Pfam" id="PF07724">
    <property type="entry name" value="AAA_2"/>
    <property type="match status" value="1"/>
</dbReference>
<dbReference type="Gene3D" id="1.10.1780.10">
    <property type="entry name" value="Clp, N-terminal domain"/>
    <property type="match status" value="1"/>
</dbReference>
<proteinExistence type="inferred from homology"/>